<dbReference type="PANTHER" id="PTHR48081">
    <property type="entry name" value="AB HYDROLASE SUPERFAMILY PROTEIN C4A8.06C"/>
    <property type="match status" value="1"/>
</dbReference>
<dbReference type="PANTHER" id="PTHR48081:SF3">
    <property type="entry name" value="ALPHA_BETA HYDROLASE FOLD-3 DOMAIN-CONTAINING PROTEIN"/>
    <property type="match status" value="1"/>
</dbReference>
<protein>
    <submittedName>
        <fullName evidence="4">Alpha/Beta hydrolase protein</fullName>
    </submittedName>
</protein>
<keyword evidence="5" id="KW-1185">Reference proteome</keyword>
<organism evidence="4 5">
    <name type="scientific">Schizophyllum amplum</name>
    <dbReference type="NCBI Taxonomy" id="97359"/>
    <lineage>
        <taxon>Eukaryota</taxon>
        <taxon>Fungi</taxon>
        <taxon>Dikarya</taxon>
        <taxon>Basidiomycota</taxon>
        <taxon>Agaricomycotina</taxon>
        <taxon>Agaricomycetes</taxon>
        <taxon>Agaricomycetidae</taxon>
        <taxon>Agaricales</taxon>
        <taxon>Schizophyllaceae</taxon>
        <taxon>Schizophyllum</taxon>
    </lineage>
</organism>
<dbReference type="Pfam" id="PF07859">
    <property type="entry name" value="Abhydrolase_3"/>
    <property type="match status" value="1"/>
</dbReference>
<evidence type="ECO:0000259" key="3">
    <source>
        <dbReference type="Pfam" id="PF07859"/>
    </source>
</evidence>
<dbReference type="Pfam" id="PF00326">
    <property type="entry name" value="Peptidase_S9"/>
    <property type="match status" value="1"/>
</dbReference>
<dbReference type="InterPro" id="IPR029058">
    <property type="entry name" value="AB_hydrolase_fold"/>
</dbReference>
<evidence type="ECO:0000313" key="4">
    <source>
        <dbReference type="EMBL" id="TRM63917.1"/>
    </source>
</evidence>
<sequence length="361" mass="39038">MTLTVTYKNVDGLALALDVHKPEKLVSASIPAVIYFHGGGLTVGDRMSWFPTWLHKRLSAAGIALISVDYRLLPPATGHEISADVCDALAFIATGKLNSALEAEGTTYRIDCDALAVAGTSSGGLCAYLAAAHASPAPKALLSMYGMGGNFLTSHYLAPKTEPFFRGRELLDPVTFASYLAPQSQTLPPISGSPLAYHSQDSPTPGYPANPRMQLARLYLQLGVFLDYYTGQHEPSLSQTLRKNCQSGHTETDDSDTIPVVHRCLFPQLNVNTTWPPTLICHGECDTAVPVAESVHLRDVIQEIGGSAELRVFPGKEHSFDYAVDAEDDLGEEFDAIVQWLISQLGTSHSISIREQIQANK</sequence>
<name>A0A550CGJ1_9AGAR</name>
<gene>
    <name evidence="4" type="ORF">BD626DRAFT_493178</name>
</gene>
<proteinExistence type="predicted"/>
<dbReference type="InterPro" id="IPR013094">
    <property type="entry name" value="AB_hydrolase_3"/>
</dbReference>
<dbReference type="EMBL" id="VDMD01000008">
    <property type="protein sequence ID" value="TRM63917.1"/>
    <property type="molecule type" value="Genomic_DNA"/>
</dbReference>
<feature type="domain" description="Alpha/beta hydrolase fold-3" evidence="3">
    <location>
        <begin position="33"/>
        <end position="148"/>
    </location>
</feature>
<dbReference type="Gene3D" id="3.40.50.1820">
    <property type="entry name" value="alpha/beta hydrolase"/>
    <property type="match status" value="1"/>
</dbReference>
<dbReference type="STRING" id="97359.A0A550CGJ1"/>
<dbReference type="OrthoDB" id="19653at2759"/>
<dbReference type="InterPro" id="IPR050300">
    <property type="entry name" value="GDXG_lipolytic_enzyme"/>
</dbReference>
<comment type="caution">
    <text evidence="4">The sequence shown here is derived from an EMBL/GenBank/DDBJ whole genome shotgun (WGS) entry which is preliminary data.</text>
</comment>
<dbReference type="SUPFAM" id="SSF53474">
    <property type="entry name" value="alpha/beta-Hydrolases"/>
    <property type="match status" value="1"/>
</dbReference>
<dbReference type="GO" id="GO:0006508">
    <property type="term" value="P:proteolysis"/>
    <property type="evidence" value="ECO:0007669"/>
    <property type="project" value="InterPro"/>
</dbReference>
<reference evidence="4 5" key="1">
    <citation type="journal article" date="2019" name="New Phytol.">
        <title>Comparative genomics reveals unique wood-decay strategies and fruiting body development in the Schizophyllaceae.</title>
        <authorList>
            <person name="Almasi E."/>
            <person name="Sahu N."/>
            <person name="Krizsan K."/>
            <person name="Balint B."/>
            <person name="Kovacs G.M."/>
            <person name="Kiss B."/>
            <person name="Cseklye J."/>
            <person name="Drula E."/>
            <person name="Henrissat B."/>
            <person name="Nagy I."/>
            <person name="Chovatia M."/>
            <person name="Adam C."/>
            <person name="LaButti K."/>
            <person name="Lipzen A."/>
            <person name="Riley R."/>
            <person name="Grigoriev I.V."/>
            <person name="Nagy L.G."/>
        </authorList>
    </citation>
    <scope>NUCLEOTIDE SEQUENCE [LARGE SCALE GENOMIC DNA]</scope>
    <source>
        <strain evidence="4 5">NL-1724</strain>
    </source>
</reference>
<keyword evidence="1 4" id="KW-0378">Hydrolase</keyword>
<accession>A0A550CGJ1</accession>
<evidence type="ECO:0000256" key="1">
    <source>
        <dbReference type="ARBA" id="ARBA00022801"/>
    </source>
</evidence>
<dbReference type="Proteomes" id="UP000320762">
    <property type="component" value="Unassembled WGS sequence"/>
</dbReference>
<dbReference type="AlphaFoldDB" id="A0A550CGJ1"/>
<dbReference type="GO" id="GO:0008236">
    <property type="term" value="F:serine-type peptidase activity"/>
    <property type="evidence" value="ECO:0007669"/>
    <property type="project" value="InterPro"/>
</dbReference>
<dbReference type="InterPro" id="IPR001375">
    <property type="entry name" value="Peptidase_S9_cat"/>
</dbReference>
<feature type="domain" description="Peptidase S9 prolyl oligopeptidase catalytic" evidence="2">
    <location>
        <begin position="274"/>
        <end position="346"/>
    </location>
</feature>
<evidence type="ECO:0000259" key="2">
    <source>
        <dbReference type="Pfam" id="PF00326"/>
    </source>
</evidence>
<evidence type="ECO:0000313" key="5">
    <source>
        <dbReference type="Proteomes" id="UP000320762"/>
    </source>
</evidence>